<name>A0A8J2WZQ3_9STRA</name>
<dbReference type="SUPFAM" id="SSF48403">
    <property type="entry name" value="Ankyrin repeat"/>
    <property type="match status" value="1"/>
</dbReference>
<evidence type="ECO:0008006" key="3">
    <source>
        <dbReference type="Google" id="ProtNLM"/>
    </source>
</evidence>
<organism evidence="1 2">
    <name type="scientific">Pelagomonas calceolata</name>
    <dbReference type="NCBI Taxonomy" id="35677"/>
    <lineage>
        <taxon>Eukaryota</taxon>
        <taxon>Sar</taxon>
        <taxon>Stramenopiles</taxon>
        <taxon>Ochrophyta</taxon>
        <taxon>Pelagophyceae</taxon>
        <taxon>Pelagomonadales</taxon>
        <taxon>Pelagomonadaceae</taxon>
        <taxon>Pelagomonas</taxon>
    </lineage>
</organism>
<dbReference type="Gene3D" id="1.25.40.20">
    <property type="entry name" value="Ankyrin repeat-containing domain"/>
    <property type="match status" value="1"/>
</dbReference>
<protein>
    <recommendedName>
        <fullName evidence="3">Ankyrin repeat domain-containing protein</fullName>
    </recommendedName>
</protein>
<evidence type="ECO:0000313" key="2">
    <source>
        <dbReference type="Proteomes" id="UP000789595"/>
    </source>
</evidence>
<dbReference type="AlphaFoldDB" id="A0A8J2WZQ3"/>
<evidence type="ECO:0000313" key="1">
    <source>
        <dbReference type="EMBL" id="CAH0374917.1"/>
    </source>
</evidence>
<proteinExistence type="predicted"/>
<dbReference type="InterPro" id="IPR036770">
    <property type="entry name" value="Ankyrin_rpt-contain_sf"/>
</dbReference>
<reference evidence="1" key="1">
    <citation type="submission" date="2021-11" db="EMBL/GenBank/DDBJ databases">
        <authorList>
            <consortium name="Genoscope - CEA"/>
            <person name="William W."/>
        </authorList>
    </citation>
    <scope>NUCLEOTIDE SEQUENCE</scope>
</reference>
<keyword evidence="2" id="KW-1185">Reference proteome</keyword>
<dbReference type="EMBL" id="CAKKNE010000004">
    <property type="protein sequence ID" value="CAH0374917.1"/>
    <property type="molecule type" value="Genomic_DNA"/>
</dbReference>
<comment type="caution">
    <text evidence="1">The sequence shown here is derived from an EMBL/GenBank/DDBJ whole genome shotgun (WGS) entry which is preliminary data.</text>
</comment>
<accession>A0A8J2WZQ3</accession>
<dbReference type="Proteomes" id="UP000789595">
    <property type="component" value="Unassembled WGS sequence"/>
</dbReference>
<gene>
    <name evidence="1" type="ORF">PECAL_4P22300</name>
</gene>
<sequence length="286" mass="32215">MRLEPLVPETHGLPAVKAWVESGGDVNGIFDPDAHTGGREGCHPSLRHLEPGGEPLLSLAIGGVGLEGKAIVSRVRVFRDRRRLEHRLELIRYLLARGADPNFGKPMYLVAGSWCEEFRLIAGELLIDAGANLEAAAEHGYTPLARALDLYPYNNMEFIRLLLRRGASLDFPECSEVLSGVTRNRAEAFMQSQLRWFAFSDGEEDINRVEERLRLVTAVRAAGSWKSYCRTPHKSLVVFRSLLARGRARRRPLWDQPTPHALVRLFDPSLPNGVFWHVLSYWRETG</sequence>